<evidence type="ECO:0000313" key="3">
    <source>
        <dbReference type="Proteomes" id="UP000292884"/>
    </source>
</evidence>
<gene>
    <name evidence="2" type="ORF">EZ428_11910</name>
</gene>
<proteinExistence type="predicted"/>
<accession>A0A4R0MYK2</accession>
<keyword evidence="3" id="KW-1185">Reference proteome</keyword>
<dbReference type="Proteomes" id="UP000292884">
    <property type="component" value="Unassembled WGS sequence"/>
</dbReference>
<dbReference type="EMBL" id="SJSK01000002">
    <property type="protein sequence ID" value="TCC92418.1"/>
    <property type="molecule type" value="Genomic_DNA"/>
</dbReference>
<sequence length="507" mass="58883">MDLKETYPVVVEQWKHDGFEKFIGHNSSHMNYELGLSHADIFDRCFYFMVRVRRVYENQFNGQVFLGVTTTTFKIGYNFGESPSLQFLFDLVEKATYDFAEIFHYRKQQTNLLHHKIEKPILKEIENTIQGIIDIWDQPTKSFKEEIGERITNFRELPTVPEAKLYNVKDGTTLEQKISHKLLTGKYVSDEERQIFKGLSCFYKELDAQLALLDYSSFTSQDIKDFKNYTSYAFNYTALLTNELTIYKAYRLVVNENVSGSNQSITESHYLTYPSLELVRKLGKYNRGNTCDTTVLYTAESIDTALKEIRPSEGKRVTIGVWQPKSPKTFTCYPIVHSENAIAANADIALASRSIKFLEQLYDPLFVEFMNYYLKLLSNEYSKPVKHHLEYIISAIFSERIFQSKNGHPDFDFDCILYPSVGNDLKTRNIAIKSSVVDNDFILDKAIEFVVSECFYDEKSKINGNPEYISLANVTHYRETKKISENGVIEWTNYIQIQKVNRTQALN</sequence>
<dbReference type="OrthoDB" id="1404971at2"/>
<reference evidence="2 3" key="1">
    <citation type="submission" date="2019-02" db="EMBL/GenBank/DDBJ databases">
        <title>Pedobacter sp. RP-1-13 sp. nov., isolated from Arctic soil.</title>
        <authorList>
            <person name="Dahal R.H."/>
        </authorList>
    </citation>
    <scope>NUCLEOTIDE SEQUENCE [LARGE SCALE GENOMIC DNA]</scope>
    <source>
        <strain evidence="2 3">RP-1-13</strain>
    </source>
</reference>
<dbReference type="AlphaFoldDB" id="A0A4R0MYK2"/>
<comment type="caution">
    <text evidence="2">The sequence shown here is derived from an EMBL/GenBank/DDBJ whole genome shotgun (WGS) entry which is preliminary data.</text>
</comment>
<name>A0A4R0MYK2_9SPHI</name>
<evidence type="ECO:0000259" key="1">
    <source>
        <dbReference type="Pfam" id="PF08808"/>
    </source>
</evidence>
<dbReference type="InterPro" id="IPR014914">
    <property type="entry name" value="RES_dom"/>
</dbReference>
<feature type="domain" description="RES" evidence="1">
    <location>
        <begin position="287"/>
        <end position="432"/>
    </location>
</feature>
<organism evidence="2 3">
    <name type="scientific">Pedobacter frigiditerrae</name>
    <dbReference type="NCBI Taxonomy" id="2530452"/>
    <lineage>
        <taxon>Bacteria</taxon>
        <taxon>Pseudomonadati</taxon>
        <taxon>Bacteroidota</taxon>
        <taxon>Sphingobacteriia</taxon>
        <taxon>Sphingobacteriales</taxon>
        <taxon>Sphingobacteriaceae</taxon>
        <taxon>Pedobacter</taxon>
    </lineage>
</organism>
<evidence type="ECO:0000313" key="2">
    <source>
        <dbReference type="EMBL" id="TCC92418.1"/>
    </source>
</evidence>
<dbReference type="Pfam" id="PF08808">
    <property type="entry name" value="RES"/>
    <property type="match status" value="1"/>
</dbReference>
<dbReference type="RefSeq" id="WP_131553355.1">
    <property type="nucleotide sequence ID" value="NZ_SJSK01000002.1"/>
</dbReference>
<protein>
    <recommendedName>
        <fullName evidence="1">RES domain-containing protein</fullName>
    </recommendedName>
</protein>